<proteinExistence type="predicted"/>
<evidence type="ECO:0000256" key="1">
    <source>
        <dbReference type="ARBA" id="ARBA00022737"/>
    </source>
</evidence>
<accession>A0A0F6W991</accession>
<dbReference type="PROSITE" id="PS51257">
    <property type="entry name" value="PROKAR_LIPOPROTEIN"/>
    <property type="match status" value="1"/>
</dbReference>
<dbReference type="SUPFAM" id="SSF50985">
    <property type="entry name" value="RCC1/BLIP-II"/>
    <property type="match status" value="1"/>
</dbReference>
<dbReference type="Proteomes" id="UP000034883">
    <property type="component" value="Chromosome"/>
</dbReference>
<dbReference type="PRINTS" id="PR00633">
    <property type="entry name" value="RCCNDNSATION"/>
</dbReference>
<dbReference type="EMBL" id="CP011125">
    <property type="protein sequence ID" value="AKF10590.1"/>
    <property type="molecule type" value="Genomic_DNA"/>
</dbReference>
<organism evidence="3 4">
    <name type="scientific">Sandaracinus amylolyticus</name>
    <dbReference type="NCBI Taxonomy" id="927083"/>
    <lineage>
        <taxon>Bacteria</taxon>
        <taxon>Pseudomonadati</taxon>
        <taxon>Myxococcota</taxon>
        <taxon>Polyangia</taxon>
        <taxon>Polyangiales</taxon>
        <taxon>Sandaracinaceae</taxon>
        <taxon>Sandaracinus</taxon>
    </lineage>
</organism>
<dbReference type="PANTHER" id="PTHR22870:SF408">
    <property type="entry name" value="OS09G0560450 PROTEIN"/>
    <property type="match status" value="1"/>
</dbReference>
<dbReference type="InterPro" id="IPR009091">
    <property type="entry name" value="RCC1/BLIP-II"/>
</dbReference>
<dbReference type="InterPro" id="IPR000408">
    <property type="entry name" value="Reg_chr_condens"/>
</dbReference>
<feature type="compositionally biased region" description="Basic and acidic residues" evidence="2">
    <location>
        <begin position="35"/>
        <end position="49"/>
    </location>
</feature>
<dbReference type="AlphaFoldDB" id="A0A0F6W991"/>
<dbReference type="RefSeq" id="WP_053237541.1">
    <property type="nucleotide sequence ID" value="NZ_CP011125.1"/>
</dbReference>
<reference evidence="3 4" key="1">
    <citation type="submission" date="2015-03" db="EMBL/GenBank/DDBJ databases">
        <title>Genome assembly of Sandaracinus amylolyticus DSM 53668.</title>
        <authorList>
            <person name="Sharma G."/>
            <person name="Subramanian S."/>
        </authorList>
    </citation>
    <scope>NUCLEOTIDE SEQUENCE [LARGE SCALE GENOMIC DNA]</scope>
    <source>
        <strain evidence="3 4">DSM 53668</strain>
    </source>
</reference>
<dbReference type="InterPro" id="IPR051210">
    <property type="entry name" value="Ub_ligase/GEF_domain"/>
</dbReference>
<keyword evidence="1" id="KW-0677">Repeat</keyword>
<dbReference type="STRING" id="927083.DB32_007739"/>
<dbReference type="KEGG" id="samy:DB32_007739"/>
<dbReference type="Gene3D" id="2.130.10.30">
    <property type="entry name" value="Regulator of chromosome condensation 1/beta-lactamase-inhibitor protein II"/>
    <property type="match status" value="2"/>
</dbReference>
<dbReference type="Pfam" id="PF13540">
    <property type="entry name" value="RCC1_2"/>
    <property type="match status" value="1"/>
</dbReference>
<dbReference type="Pfam" id="PF00415">
    <property type="entry name" value="RCC1"/>
    <property type="match status" value="2"/>
</dbReference>
<evidence type="ECO:0000313" key="3">
    <source>
        <dbReference type="EMBL" id="AKF10590.1"/>
    </source>
</evidence>
<protein>
    <submittedName>
        <fullName evidence="3">BNR repeat domain protein</fullName>
    </submittedName>
</protein>
<feature type="region of interest" description="Disordered" evidence="2">
    <location>
        <begin position="30"/>
        <end position="49"/>
    </location>
</feature>
<keyword evidence="4" id="KW-1185">Reference proteome</keyword>
<evidence type="ECO:0000313" key="4">
    <source>
        <dbReference type="Proteomes" id="UP000034883"/>
    </source>
</evidence>
<name>A0A0F6W991_9BACT</name>
<gene>
    <name evidence="3" type="ORF">DB32_007739</name>
</gene>
<sequence>MTRTRVTCLVVIAIALASCEGTSFRCDPTPSWSYERPDGGGEPRSPREPTECTFDDCFLREVAAGARHTCVLASSGAVFCWGSNDRGQAAPDASEHEITPRRVLGLASVRDGLALGAAHTCVEGATEILCWGEPRVVGGARGEIVTRPEAGFMISAGALHTCLQRFSGGGIEASDCFGAWDGRDPATGPALDPARRFDGIEMFAGGMRSCGLARDALTLECWGSAPPGGRLQPGAWTERAITIDVAPIPLGPALGQEHACVRGGTTVRCWGRGDFGQLGDGTMRDHDAPVPVIGLPERPIGSLCVGGGGPLEIDADGVLVVPAASGFSCASVLDGVWCWGANERGQLGDGTHQDRTTPVRVLDIHDEGSVTCGEAHACFRTFTRLVCWGDNRFGQLGAPSGELDHATRPVLVSLFPDPLERDE</sequence>
<evidence type="ECO:0000256" key="2">
    <source>
        <dbReference type="SAM" id="MobiDB-lite"/>
    </source>
</evidence>
<dbReference type="PANTHER" id="PTHR22870">
    <property type="entry name" value="REGULATOR OF CHROMOSOME CONDENSATION"/>
    <property type="match status" value="1"/>
</dbReference>
<dbReference type="PROSITE" id="PS50012">
    <property type="entry name" value="RCC1_3"/>
    <property type="match status" value="3"/>
</dbReference>